<protein>
    <submittedName>
        <fullName evidence="1">Uncharacterized protein</fullName>
    </submittedName>
</protein>
<dbReference type="Proteomes" id="UP000663864">
    <property type="component" value="Unassembled WGS sequence"/>
</dbReference>
<dbReference type="EMBL" id="CAJNOT010000919">
    <property type="protein sequence ID" value="CAF1109570.1"/>
    <property type="molecule type" value="Genomic_DNA"/>
</dbReference>
<proteinExistence type="predicted"/>
<dbReference type="Proteomes" id="UP000663836">
    <property type="component" value="Unassembled WGS sequence"/>
</dbReference>
<dbReference type="AlphaFoldDB" id="A0A814PRT6"/>
<gene>
    <name evidence="2" type="ORF">JBS370_LOCUS30635</name>
    <name evidence="1" type="ORF">ZHD862_LOCUS18036</name>
</gene>
<comment type="caution">
    <text evidence="1">The sequence shown here is derived from an EMBL/GenBank/DDBJ whole genome shotgun (WGS) entry which is preliminary data.</text>
</comment>
<accession>A0A814PRT6</accession>
<reference evidence="1" key="1">
    <citation type="submission" date="2021-02" db="EMBL/GenBank/DDBJ databases">
        <authorList>
            <person name="Nowell W R."/>
        </authorList>
    </citation>
    <scope>NUCLEOTIDE SEQUENCE</scope>
</reference>
<evidence type="ECO:0000313" key="2">
    <source>
        <dbReference type="EMBL" id="CAF4079770.1"/>
    </source>
</evidence>
<organism evidence="1 3">
    <name type="scientific">Rotaria sordida</name>
    <dbReference type="NCBI Taxonomy" id="392033"/>
    <lineage>
        <taxon>Eukaryota</taxon>
        <taxon>Metazoa</taxon>
        <taxon>Spiralia</taxon>
        <taxon>Gnathifera</taxon>
        <taxon>Rotifera</taxon>
        <taxon>Eurotatoria</taxon>
        <taxon>Bdelloidea</taxon>
        <taxon>Philodinida</taxon>
        <taxon>Philodinidae</taxon>
        <taxon>Rotaria</taxon>
    </lineage>
</organism>
<name>A0A814PRT6_9BILA</name>
<evidence type="ECO:0000313" key="3">
    <source>
        <dbReference type="Proteomes" id="UP000663864"/>
    </source>
</evidence>
<dbReference type="EMBL" id="CAJOBD010007163">
    <property type="protein sequence ID" value="CAF4079770.1"/>
    <property type="molecule type" value="Genomic_DNA"/>
</dbReference>
<evidence type="ECO:0000313" key="1">
    <source>
        <dbReference type="EMBL" id="CAF1109570.1"/>
    </source>
</evidence>
<sequence length="456" mass="52245">MNQIEFTSMPHRQIHLVENDPHSILSSKLSVVPNNTTSSISSTIWSMCPLSIDVNNYPLINDNQPITKTNSTEHLLVNTSLCKICKKFNVSIESDICLQCHHGRLRSNSFRIISTEQNFDNQNTTLQSIQDEKISNKDKKQPLKKNKSEIFDLSQSESKKKLDRKPFTRLLSFSRQRESCPEFTLNPSSSSLQSCLSQLVFQPKLSFEEEDPVETTNCSLSVPIPAPASSPVCNSVFHIPQLSPEQISYYKKRQTELDHTVSELIKHLKCKTNENINQISKHWAYIKHLCLTQIQPKTNLNQAFHYLLKSIHPNKEFEDYLKENDDVRAVLGVLSTTLNIVQDTQSLSTINNLFDSEGKTMIENLRSELEFLLASYTDALSMINEFSDFHQTSLKEADNFHLIAIIKKDYPSLIEQISNDYITKVPQVEQILVTLLGNMKNRLLYNNCEFINKSDK</sequence>